<proteinExistence type="predicted"/>
<accession>A0A7S4HVQ9</accession>
<sequence length="108" mass="11747">MYFARSDARGLRSYGQKVAGCARLVAVCSAQLGQMLRVGNQKILELQNAAVMPEGKGLFFGINIERPHPAKLEAARLHCPSGGCTWKKMCVIYYCFCNSGFGGKLSKA</sequence>
<gene>
    <name evidence="1" type="ORF">OAUR00152_LOCUS4459</name>
</gene>
<reference evidence="1" key="1">
    <citation type="submission" date="2021-01" db="EMBL/GenBank/DDBJ databases">
        <authorList>
            <person name="Corre E."/>
            <person name="Pelletier E."/>
            <person name="Niang G."/>
            <person name="Scheremetjew M."/>
            <person name="Finn R."/>
            <person name="Kale V."/>
            <person name="Holt S."/>
            <person name="Cochrane G."/>
            <person name="Meng A."/>
            <person name="Brown T."/>
            <person name="Cohen L."/>
        </authorList>
    </citation>
    <scope>NUCLEOTIDE SEQUENCE</scope>
    <source>
        <strain evidence="1">Isolate 1302-5</strain>
    </source>
</reference>
<dbReference type="EMBL" id="HBKQ01006695">
    <property type="protein sequence ID" value="CAE2210800.1"/>
    <property type="molecule type" value="Transcribed_RNA"/>
</dbReference>
<evidence type="ECO:0000313" key="1">
    <source>
        <dbReference type="EMBL" id="CAE2210800.1"/>
    </source>
</evidence>
<dbReference type="AlphaFoldDB" id="A0A7S4HVQ9"/>
<name>A0A7S4HVQ9_9STRA</name>
<protein>
    <submittedName>
        <fullName evidence="1">Uncharacterized protein</fullName>
    </submittedName>
</protein>
<organism evidence="1">
    <name type="scientific">Odontella aurita</name>
    <dbReference type="NCBI Taxonomy" id="265563"/>
    <lineage>
        <taxon>Eukaryota</taxon>
        <taxon>Sar</taxon>
        <taxon>Stramenopiles</taxon>
        <taxon>Ochrophyta</taxon>
        <taxon>Bacillariophyta</taxon>
        <taxon>Mediophyceae</taxon>
        <taxon>Biddulphiophycidae</taxon>
        <taxon>Eupodiscales</taxon>
        <taxon>Odontellaceae</taxon>
        <taxon>Odontella</taxon>
    </lineage>
</organism>